<evidence type="ECO:0000256" key="1">
    <source>
        <dbReference type="ARBA" id="ARBA00004323"/>
    </source>
</evidence>
<evidence type="ECO:0000256" key="6">
    <source>
        <dbReference type="ARBA" id="ARBA00023136"/>
    </source>
</evidence>
<keyword evidence="4" id="KW-1133">Transmembrane helix</keyword>
<accession>A0A0P1GKF1</accession>
<sequence length="231" mass="26165">MTKQRTTLPRTLLARSVHVARRLGIVYINNPKVASSTIKLALQRAEMGDPDWTPETSVHDRKATALLTYPELSVEDAPAALRGRYVFSFVRNPYVRLQSAYMNKIVWNHAQGRLREAAGFAADTCPSFEDFVLAICAQPDAQHNPHWRLQAINLSMDTIAYDFIGRLEDFAMDWAWMAGRLDLPFRPERAGKGTGQQYKEQLCFTPEMQAAVLDKYLPDFNHFGYAPDSLG</sequence>
<name>A0A0P1GKF1_9RHOB</name>
<keyword evidence="5" id="KW-0333">Golgi apparatus</keyword>
<evidence type="ECO:0000256" key="2">
    <source>
        <dbReference type="ARBA" id="ARBA00022679"/>
    </source>
</evidence>
<comment type="subcellular location">
    <subcellularLocation>
        <location evidence="1">Golgi apparatus membrane</location>
        <topology evidence="1">Single-pass type II membrane protein</topology>
    </subcellularLocation>
</comment>
<evidence type="ECO:0000256" key="3">
    <source>
        <dbReference type="ARBA" id="ARBA00022692"/>
    </source>
</evidence>
<dbReference type="InterPro" id="IPR018011">
    <property type="entry name" value="Carb_sulfotrans_8-10"/>
</dbReference>
<evidence type="ECO:0000256" key="7">
    <source>
        <dbReference type="ARBA" id="ARBA00023180"/>
    </source>
</evidence>
<reference evidence="8 9" key="1">
    <citation type="submission" date="2015-09" db="EMBL/GenBank/DDBJ databases">
        <authorList>
            <consortium name="Swine Surveillance"/>
        </authorList>
    </citation>
    <scope>NUCLEOTIDE SEQUENCE [LARGE SCALE GENOMIC DNA]</scope>
    <source>
        <strain evidence="8 9">CECT 7648</strain>
    </source>
</reference>
<evidence type="ECO:0000256" key="5">
    <source>
        <dbReference type="ARBA" id="ARBA00023034"/>
    </source>
</evidence>
<dbReference type="STRING" id="441103.TRN7648_04171"/>
<keyword evidence="9" id="KW-1185">Reference proteome</keyword>
<evidence type="ECO:0000313" key="8">
    <source>
        <dbReference type="EMBL" id="CUH82629.1"/>
    </source>
</evidence>
<protein>
    <submittedName>
        <fullName evidence="8">Sulfotransferase family protein</fullName>
    </submittedName>
</protein>
<proteinExistence type="predicted"/>
<dbReference type="Proteomes" id="UP000054935">
    <property type="component" value="Unassembled WGS sequence"/>
</dbReference>
<dbReference type="GO" id="GO:0016020">
    <property type="term" value="C:membrane"/>
    <property type="evidence" value="ECO:0007669"/>
    <property type="project" value="InterPro"/>
</dbReference>
<gene>
    <name evidence="8" type="ORF">TRN7648_04171</name>
</gene>
<dbReference type="GO" id="GO:0016051">
    <property type="term" value="P:carbohydrate biosynthetic process"/>
    <property type="evidence" value="ECO:0007669"/>
    <property type="project" value="InterPro"/>
</dbReference>
<keyword evidence="3" id="KW-0812">Transmembrane</keyword>
<keyword evidence="2 8" id="KW-0808">Transferase</keyword>
<dbReference type="RefSeq" id="WP_058249518.1">
    <property type="nucleotide sequence ID" value="NZ_CYSE01000017.1"/>
</dbReference>
<dbReference type="InterPro" id="IPR005331">
    <property type="entry name" value="Sulfotransferase"/>
</dbReference>
<dbReference type="EMBL" id="CYSE01000017">
    <property type="protein sequence ID" value="CUH82629.1"/>
    <property type="molecule type" value="Genomic_DNA"/>
</dbReference>
<dbReference type="GO" id="GO:0008146">
    <property type="term" value="F:sulfotransferase activity"/>
    <property type="evidence" value="ECO:0007669"/>
    <property type="project" value="InterPro"/>
</dbReference>
<dbReference type="AlphaFoldDB" id="A0A0P1GKF1"/>
<evidence type="ECO:0000313" key="9">
    <source>
        <dbReference type="Proteomes" id="UP000054935"/>
    </source>
</evidence>
<evidence type="ECO:0000256" key="4">
    <source>
        <dbReference type="ARBA" id="ARBA00022989"/>
    </source>
</evidence>
<dbReference type="Pfam" id="PF03567">
    <property type="entry name" value="Sulfotransfer_2"/>
    <property type="match status" value="1"/>
</dbReference>
<organism evidence="8 9">
    <name type="scientific">Tropicibacter naphthalenivorans</name>
    <dbReference type="NCBI Taxonomy" id="441103"/>
    <lineage>
        <taxon>Bacteria</taxon>
        <taxon>Pseudomonadati</taxon>
        <taxon>Pseudomonadota</taxon>
        <taxon>Alphaproteobacteria</taxon>
        <taxon>Rhodobacterales</taxon>
        <taxon>Roseobacteraceae</taxon>
        <taxon>Tropicibacter</taxon>
    </lineage>
</organism>
<keyword evidence="6" id="KW-0472">Membrane</keyword>
<dbReference type="PANTHER" id="PTHR12137">
    <property type="entry name" value="CARBOHYDRATE SULFOTRANSFERASE"/>
    <property type="match status" value="1"/>
</dbReference>
<keyword evidence="7" id="KW-0325">Glycoprotein</keyword>
<dbReference type="PANTHER" id="PTHR12137:SF54">
    <property type="entry name" value="CARBOHYDRATE SULFOTRANSFERASE"/>
    <property type="match status" value="1"/>
</dbReference>